<reference evidence="3 4" key="1">
    <citation type="submission" date="2021-06" db="EMBL/GenBank/DDBJ databases">
        <authorList>
            <person name="Palmer J.M."/>
        </authorList>
    </citation>
    <scope>NUCLEOTIDE SEQUENCE [LARGE SCALE GENOMIC DNA]</scope>
    <source>
        <strain evidence="3 4">GA_2019</strain>
        <tissue evidence="3">Muscle</tissue>
    </source>
</reference>
<proteinExistence type="predicted"/>
<evidence type="ECO:0000313" key="3">
    <source>
        <dbReference type="EMBL" id="MEQ2180692.1"/>
    </source>
</evidence>
<dbReference type="Pfam" id="PF02210">
    <property type="entry name" value="Laminin_G_2"/>
    <property type="match status" value="1"/>
</dbReference>
<dbReference type="Proteomes" id="UP001476798">
    <property type="component" value="Unassembled WGS sequence"/>
</dbReference>
<dbReference type="PROSITE" id="PS50025">
    <property type="entry name" value="LAM_G_DOMAIN"/>
    <property type="match status" value="1"/>
</dbReference>
<protein>
    <recommendedName>
        <fullName evidence="2">Laminin G domain-containing protein</fullName>
    </recommendedName>
</protein>
<evidence type="ECO:0000259" key="2">
    <source>
        <dbReference type="PROSITE" id="PS50025"/>
    </source>
</evidence>
<gene>
    <name evidence="3" type="ORF">GOODEAATRI_003828</name>
</gene>
<dbReference type="CDD" id="cd00110">
    <property type="entry name" value="LamG"/>
    <property type="match status" value="1"/>
</dbReference>
<dbReference type="InterPro" id="IPR050372">
    <property type="entry name" value="Neurexin-related_CASP"/>
</dbReference>
<dbReference type="PANTHER" id="PTHR15036:SF67">
    <property type="entry name" value="LAMININ SUBUNIT ALPHA-LIKE PROTEIN"/>
    <property type="match status" value="1"/>
</dbReference>
<feature type="domain" description="Laminin G" evidence="2">
    <location>
        <begin position="150"/>
        <end position="308"/>
    </location>
</feature>
<dbReference type="Gene3D" id="2.60.120.200">
    <property type="match status" value="1"/>
</dbReference>
<comment type="caution">
    <text evidence="1">Lacks conserved residue(s) required for the propagation of feature annotation.</text>
</comment>
<accession>A0ABV0PB47</accession>
<sequence>MKAQLDNASISGALKERLDKLEKAVSDTKDYEMLAANLDGAKTDLTKKVNDITKAAAKKDTVEAAEEHAKYLINLAKELEENDIDKISVTPVNGSLSNVLQDVDQTGMVLRDNRLYGLYKLNGQEYEMKSGFISTSDPEPAIFDKVDLRRSMMKTMVRNRVAPQPYLTQMALCFGLLYSFKPKTRSPEGLLFFAATRGGQSHLALYMSKGRIRLSVGKQKEIFNREKYNDGKWHSVVFSLEKKKFRLVVDGIRAQDGQLTSAELKSMQHFLLPVYLGSPPESLQKELKMTPLFLVPTWSCFLTYVPAV</sequence>
<evidence type="ECO:0000256" key="1">
    <source>
        <dbReference type="PROSITE-ProRule" id="PRU00122"/>
    </source>
</evidence>
<organism evidence="3 4">
    <name type="scientific">Goodea atripinnis</name>
    <dbReference type="NCBI Taxonomy" id="208336"/>
    <lineage>
        <taxon>Eukaryota</taxon>
        <taxon>Metazoa</taxon>
        <taxon>Chordata</taxon>
        <taxon>Craniata</taxon>
        <taxon>Vertebrata</taxon>
        <taxon>Euteleostomi</taxon>
        <taxon>Actinopterygii</taxon>
        <taxon>Neopterygii</taxon>
        <taxon>Teleostei</taxon>
        <taxon>Neoteleostei</taxon>
        <taxon>Acanthomorphata</taxon>
        <taxon>Ovalentaria</taxon>
        <taxon>Atherinomorphae</taxon>
        <taxon>Cyprinodontiformes</taxon>
        <taxon>Goodeidae</taxon>
        <taxon>Goodea</taxon>
    </lineage>
</organism>
<evidence type="ECO:0000313" key="4">
    <source>
        <dbReference type="Proteomes" id="UP001476798"/>
    </source>
</evidence>
<dbReference type="SMART" id="SM00282">
    <property type="entry name" value="LamG"/>
    <property type="match status" value="1"/>
</dbReference>
<dbReference type="InterPro" id="IPR013320">
    <property type="entry name" value="ConA-like_dom_sf"/>
</dbReference>
<comment type="caution">
    <text evidence="3">The sequence shown here is derived from an EMBL/GenBank/DDBJ whole genome shotgun (WGS) entry which is preliminary data.</text>
</comment>
<keyword evidence="4" id="KW-1185">Reference proteome</keyword>
<name>A0ABV0PB47_9TELE</name>
<dbReference type="PANTHER" id="PTHR15036">
    <property type="entry name" value="PIKACHURIN-LIKE PROTEIN"/>
    <property type="match status" value="1"/>
</dbReference>
<dbReference type="EMBL" id="JAHRIO010070119">
    <property type="protein sequence ID" value="MEQ2180692.1"/>
    <property type="molecule type" value="Genomic_DNA"/>
</dbReference>
<dbReference type="InterPro" id="IPR001791">
    <property type="entry name" value="Laminin_G"/>
</dbReference>
<dbReference type="SUPFAM" id="SSF49899">
    <property type="entry name" value="Concanavalin A-like lectins/glucanases"/>
    <property type="match status" value="1"/>
</dbReference>